<dbReference type="InterPro" id="IPR007555">
    <property type="entry name" value="DUF499"/>
</dbReference>
<organism evidence="2 3">
    <name type="scientific">Paludibaculum fermentans</name>
    <dbReference type="NCBI Taxonomy" id="1473598"/>
    <lineage>
        <taxon>Bacteria</taxon>
        <taxon>Pseudomonadati</taxon>
        <taxon>Acidobacteriota</taxon>
        <taxon>Terriglobia</taxon>
        <taxon>Bryobacterales</taxon>
        <taxon>Bryobacteraceae</taxon>
        <taxon>Paludibaculum</taxon>
    </lineage>
</organism>
<gene>
    <name evidence="2" type="ORF">IRI77_36750</name>
</gene>
<keyword evidence="3" id="KW-1185">Reference proteome</keyword>
<evidence type="ECO:0000313" key="2">
    <source>
        <dbReference type="EMBL" id="QOY88228.1"/>
    </source>
</evidence>
<protein>
    <submittedName>
        <fullName evidence="2">DUF499 domain-containing protein</fullName>
    </submittedName>
</protein>
<name>A0A7S7NR53_PALFE</name>
<proteinExistence type="predicted"/>
<dbReference type="KEGG" id="pfer:IRI77_36750"/>
<accession>A0A7S7NR53</accession>
<dbReference type="AlphaFoldDB" id="A0A7S7NR53"/>
<evidence type="ECO:0000313" key="3">
    <source>
        <dbReference type="Proteomes" id="UP000593892"/>
    </source>
</evidence>
<dbReference type="EMBL" id="CP063849">
    <property type="protein sequence ID" value="QOY88228.1"/>
    <property type="molecule type" value="Genomic_DNA"/>
</dbReference>
<dbReference type="RefSeq" id="WP_194449891.1">
    <property type="nucleotide sequence ID" value="NZ_CP063849.1"/>
</dbReference>
<dbReference type="Proteomes" id="UP000593892">
    <property type="component" value="Chromosome"/>
</dbReference>
<feature type="region of interest" description="Disordered" evidence="1">
    <location>
        <begin position="1028"/>
        <end position="1048"/>
    </location>
</feature>
<reference evidence="2 3" key="1">
    <citation type="submission" date="2020-10" db="EMBL/GenBank/DDBJ databases">
        <title>Complete genome sequence of Paludibaculum fermentans P105T, a facultatively anaerobic acidobacterium capable of dissimilatory Fe(III) reduction.</title>
        <authorList>
            <person name="Dedysh S.N."/>
            <person name="Beletsky A.V."/>
            <person name="Kulichevskaya I.S."/>
            <person name="Mardanov A.V."/>
            <person name="Ravin N.V."/>
        </authorList>
    </citation>
    <scope>NUCLEOTIDE SEQUENCE [LARGE SCALE GENOMIC DNA]</scope>
    <source>
        <strain evidence="2 3">P105</strain>
    </source>
</reference>
<evidence type="ECO:0000256" key="1">
    <source>
        <dbReference type="SAM" id="MobiDB-lite"/>
    </source>
</evidence>
<sequence>MSKQSVIQPWKATCDLRPEIRDRKLTASDFAVDLYKVINGWPGDMPFYCDPAQFFSTTYATQNLRQFCKVVLRRLAKVPGGEAVINVAQTFGGGKSHTLTTLYYLTTLGAKLPKGETSVGTILNDAQLADPPIARVAAVSFDKVDWVKGCEVASPTGEKRSFRMPWNLIAWQLLGQKGLDILARDEAKADYDTPPSDTLWAQILSEVEASGCGALILIDEFLMWAHDAASPDSSGQKQDRGPVWYDRFKNFFQRLSQATESSSRSCLVVSLLATDPQKNDEVGKAVLNACNNGLNRQASLQSPVEKDDLAELLRRRLFVSFPENPADREKHIVAFWPRMKAVDGVRAKQPDSVDRLKTAYPFHPDLLDRFFGKWTDLDQFQRTRGVLQTFAMALRDAEKWDESPIIGPQVFLNAPGKDGLSEALLKLAEAAKDSDRVKNPQWPTNLKTELPRAMDAQKADAATLTGREIEAACVAAFVFSQPIGEQAELSDLRWLLAGTCEMPAVLNNGLIAWAKASWYLEECDSTEAGTGVPKYWRLGPKPNLNQLHDSYKKQVLKHAKSKFNELAEKKCDPLYEGAVEEGIKPHKLPDAPADVDDDGQFRLVVLGADYAGVVGDPPLAKAQEFLRTHSSPSDIRTYQNIVLVATPSVTGLHQAEQQIAEWLAWEEIETSSQFKDLDNFQQKTVRDKKREALKAAQTSVKNAYELVLYLEKDGSIQAKKITLGAESLFATLLKETALRLFRQKIDAEAIMPNGLYPVWPATDSHIRVADLYQQFGRDPRLPKLLSGRTVLNTIEDAVRRGVLAVRCVRTDQSEAWFWRSGIDVTDWGKSAEAWLPAQATLNALSSAAVLPAALSGLWPKTDDGVKLSDLFSWFDGTHVFEEETQPGYPPEMRPIPKVDYTFVKKAVSKAIQDGGLWLVYGNDSVFSEAPTAIQMDADALLFRPPAALAAMDLLPTALSDAWTTEAEPKTTVSALYADLKAKRGRPWPTKLFMDSVNAALGQGFIHRVSGTGPISSLQNDGSTDLMIRSAAPKPQEPPPTQTPAGRRASSLAVLSISEIQDLADQIHMLSKPLAGMDPQIEVRITVKTKGDGDLSLANSILDKIKAGWKL</sequence>
<dbReference type="Pfam" id="PF04465">
    <property type="entry name" value="DUF499"/>
    <property type="match status" value="1"/>
</dbReference>